<name>A0A7S2C029_9STRA</name>
<keyword evidence="4" id="KW-0539">Nucleus</keyword>
<evidence type="ECO:0000256" key="2">
    <source>
        <dbReference type="ARBA" id="ARBA00009993"/>
    </source>
</evidence>
<dbReference type="SUPFAM" id="SSF54695">
    <property type="entry name" value="POZ domain"/>
    <property type="match status" value="1"/>
</dbReference>
<reference evidence="6" key="1">
    <citation type="submission" date="2021-01" db="EMBL/GenBank/DDBJ databases">
        <authorList>
            <person name="Corre E."/>
            <person name="Pelletier E."/>
            <person name="Niang G."/>
            <person name="Scheremetjew M."/>
            <person name="Finn R."/>
            <person name="Kale V."/>
            <person name="Holt S."/>
            <person name="Cochrane G."/>
            <person name="Meng A."/>
            <person name="Brown T."/>
            <person name="Cohen L."/>
        </authorList>
    </citation>
    <scope>NUCLEOTIDE SEQUENCE</scope>
    <source>
        <strain evidence="6">CCMP1381</strain>
    </source>
</reference>
<evidence type="ECO:0000256" key="4">
    <source>
        <dbReference type="ARBA" id="ARBA00023242"/>
    </source>
</evidence>
<feature type="domain" description="SKP1 component POZ" evidence="5">
    <location>
        <begin position="15"/>
        <end position="74"/>
    </location>
</feature>
<proteinExistence type="inferred from homology"/>
<protein>
    <recommendedName>
        <fullName evidence="3">Elongin-C</fullName>
    </recommendedName>
</protein>
<sequence length="106" mass="12069">MTMRSEEDEETPSPWVTFISKEGHEFIVDRKCAMISGTVKAMLSGGFMESKGKISFAEIRGLILEKVIQYMYYKVRYSKGSIAPPEFEIEPEIALELLMASNYLDC</sequence>
<dbReference type="Gene3D" id="3.30.710.10">
    <property type="entry name" value="Potassium Channel Kv1.1, Chain A"/>
    <property type="match status" value="1"/>
</dbReference>
<accession>A0A7S2C029</accession>
<dbReference type="SMART" id="SM00512">
    <property type="entry name" value="Skp1"/>
    <property type="match status" value="1"/>
</dbReference>
<dbReference type="AlphaFoldDB" id="A0A7S2C029"/>
<dbReference type="PANTHER" id="PTHR20648">
    <property type="entry name" value="ELONGIN-C"/>
    <property type="match status" value="1"/>
</dbReference>
<dbReference type="GO" id="GO:0005634">
    <property type="term" value="C:nucleus"/>
    <property type="evidence" value="ECO:0007669"/>
    <property type="project" value="UniProtKB-SubCell"/>
</dbReference>
<dbReference type="Pfam" id="PF03931">
    <property type="entry name" value="Skp1_POZ"/>
    <property type="match status" value="1"/>
</dbReference>
<evidence type="ECO:0000256" key="1">
    <source>
        <dbReference type="ARBA" id="ARBA00004123"/>
    </source>
</evidence>
<dbReference type="InterPro" id="IPR016073">
    <property type="entry name" value="Skp1_comp_POZ"/>
</dbReference>
<dbReference type="GO" id="GO:0006511">
    <property type="term" value="P:ubiquitin-dependent protein catabolic process"/>
    <property type="evidence" value="ECO:0007669"/>
    <property type="project" value="InterPro"/>
</dbReference>
<dbReference type="InterPro" id="IPR001232">
    <property type="entry name" value="SKP1-like"/>
</dbReference>
<gene>
    <name evidence="6" type="ORF">DSPE1174_LOCUS11275</name>
</gene>
<dbReference type="InterPro" id="IPR039948">
    <property type="entry name" value="ELC1"/>
</dbReference>
<dbReference type="FunFam" id="3.30.710.10:FF:000035">
    <property type="entry name" value="Elongin C transcription elongation factor"/>
    <property type="match status" value="1"/>
</dbReference>
<evidence type="ECO:0000256" key="3">
    <source>
        <dbReference type="ARBA" id="ARBA00021347"/>
    </source>
</evidence>
<dbReference type="CDD" id="cd18321">
    <property type="entry name" value="BTB_POZ_EloC"/>
    <property type="match status" value="1"/>
</dbReference>
<evidence type="ECO:0000313" key="6">
    <source>
        <dbReference type="EMBL" id="CAD9411812.1"/>
    </source>
</evidence>
<evidence type="ECO:0000259" key="5">
    <source>
        <dbReference type="Pfam" id="PF03931"/>
    </source>
</evidence>
<comment type="similarity">
    <text evidence="2">Belongs to the SKP1 family.</text>
</comment>
<dbReference type="EMBL" id="HBGS01022134">
    <property type="protein sequence ID" value="CAD9411812.1"/>
    <property type="molecule type" value="Transcribed_RNA"/>
</dbReference>
<dbReference type="InterPro" id="IPR011333">
    <property type="entry name" value="SKP1/BTB/POZ_sf"/>
</dbReference>
<comment type="subcellular location">
    <subcellularLocation>
        <location evidence="1">Nucleus</location>
    </subcellularLocation>
</comment>
<organism evidence="6">
    <name type="scientific">Octactis speculum</name>
    <dbReference type="NCBI Taxonomy" id="3111310"/>
    <lineage>
        <taxon>Eukaryota</taxon>
        <taxon>Sar</taxon>
        <taxon>Stramenopiles</taxon>
        <taxon>Ochrophyta</taxon>
        <taxon>Dictyochophyceae</taxon>
        <taxon>Dictyochales</taxon>
        <taxon>Dictyochaceae</taxon>
        <taxon>Octactis</taxon>
    </lineage>
</organism>